<evidence type="ECO:0000256" key="6">
    <source>
        <dbReference type="ARBA" id="ARBA00022630"/>
    </source>
</evidence>
<dbReference type="Pfam" id="PF01070">
    <property type="entry name" value="FMN_dh"/>
    <property type="match status" value="1"/>
</dbReference>
<dbReference type="InterPro" id="IPR013785">
    <property type="entry name" value="Aldolase_TIM"/>
</dbReference>
<comment type="similarity">
    <text evidence="13">In the C-terminal section; belongs to the FMN-dependent alpha-hydroxy acid dehydrogenase family.</text>
</comment>
<evidence type="ECO:0000256" key="9">
    <source>
        <dbReference type="ARBA" id="ARBA00023002"/>
    </source>
</evidence>
<dbReference type="SUPFAM" id="SSF51395">
    <property type="entry name" value="FMN-linked oxidoreductases"/>
    <property type="match status" value="1"/>
</dbReference>
<evidence type="ECO:0000256" key="3">
    <source>
        <dbReference type="ARBA" id="ARBA00004569"/>
    </source>
</evidence>
<feature type="domain" description="Cytochrome b5 heme-binding" evidence="17">
    <location>
        <begin position="2"/>
        <end position="79"/>
    </location>
</feature>
<comment type="caution">
    <text evidence="19">The sequence shown here is derived from an EMBL/GenBank/DDBJ whole genome shotgun (WGS) entry which is preliminary data.</text>
</comment>
<comment type="subunit">
    <text evidence="4">Homotetramer.</text>
</comment>
<dbReference type="Gene3D" id="3.20.20.70">
    <property type="entry name" value="Aldolase class I"/>
    <property type="match status" value="1"/>
</dbReference>
<keyword evidence="10" id="KW-0408">Iron</keyword>
<dbReference type="EMBL" id="JAPDFR010000008">
    <property type="protein sequence ID" value="KAK0383892.1"/>
    <property type="molecule type" value="Genomic_DNA"/>
</dbReference>
<accession>A0AA39GD29</accession>
<organism evidence="19 20">
    <name type="scientific">Sarocladium strictum</name>
    <name type="common">Black bundle disease fungus</name>
    <name type="synonym">Acremonium strictum</name>
    <dbReference type="NCBI Taxonomy" id="5046"/>
    <lineage>
        <taxon>Eukaryota</taxon>
        <taxon>Fungi</taxon>
        <taxon>Dikarya</taxon>
        <taxon>Ascomycota</taxon>
        <taxon>Pezizomycotina</taxon>
        <taxon>Sordariomycetes</taxon>
        <taxon>Hypocreomycetidae</taxon>
        <taxon>Hypocreales</taxon>
        <taxon>Sarocladiaceae</taxon>
        <taxon>Sarocladium</taxon>
    </lineage>
</organism>
<evidence type="ECO:0000256" key="15">
    <source>
        <dbReference type="ARBA" id="ARBA00066458"/>
    </source>
</evidence>
<evidence type="ECO:0000313" key="19">
    <source>
        <dbReference type="EMBL" id="KAK0383892.1"/>
    </source>
</evidence>
<dbReference type="SUPFAM" id="SSF55856">
    <property type="entry name" value="Cytochrome b5-like heme/steroid binding domain"/>
    <property type="match status" value="1"/>
</dbReference>
<evidence type="ECO:0000256" key="1">
    <source>
        <dbReference type="ARBA" id="ARBA00001917"/>
    </source>
</evidence>
<protein>
    <recommendedName>
        <fullName evidence="16">L-lactate dehydrogenase (cytochrome)</fullName>
        <ecNumber evidence="15">1.1.2.3</ecNumber>
    </recommendedName>
</protein>
<dbReference type="SMART" id="SM01117">
    <property type="entry name" value="Cyt-b5"/>
    <property type="match status" value="1"/>
</dbReference>
<dbReference type="GO" id="GO:0004460">
    <property type="term" value="F:L-lactate dehydrogenase (cytochrome) activity"/>
    <property type="evidence" value="ECO:0007669"/>
    <property type="project" value="UniProtKB-EC"/>
</dbReference>
<dbReference type="PROSITE" id="PS51349">
    <property type="entry name" value="FMN_HYDROXY_ACID_DH_2"/>
    <property type="match status" value="1"/>
</dbReference>
<dbReference type="PRINTS" id="PR00363">
    <property type="entry name" value="CYTOCHROMEB5"/>
</dbReference>
<dbReference type="Proteomes" id="UP001175261">
    <property type="component" value="Unassembled WGS sequence"/>
</dbReference>
<sequence length="502" mass="54718">MGRQISWGEVQGHDKEKDVWIIVNGQVFDMTGFAPEHPGGAEIIYQHAGKDASEAYNEVHSPNLIRKHLEESCHVGTFDASTLPAKTSTSQVDNPASAVKAIASNTTQSTLQPGSGNGKPFLDEIINLEDFRRAAQQSFSPKAWAYIAGASYDNYTRDANQEMLRRIWLRPAVMRDVSVVDTTTTLFGCRLSMPVYISPTGAVKMAGPEGELAQAKGAAATGIIQCFSTPASYPHEEILEVTPERAFFQLYVNKDRAKSEEMIRTVTAAGKVKAIFVTVDCPVISKREDDERVASNAAAATATATARAGRDKKGAGLTRQASSFIDSTLSWKDVEWLRRITDLPIVVKGLQRWEDAVIALRHGCDGIVISNHGGRAADTTQPSILTLLELRRNCPQVFDRMKVLVDGGFRRGSDVLKAICLGASAVGIGRPFMFAVNYGQEGVEHLVTLLHDELKTTMQLCGMTQLMREASPNYINTRDIDHLVPGMQTPLQGVAEGAKSKL</sequence>
<evidence type="ECO:0000259" key="18">
    <source>
        <dbReference type="PROSITE" id="PS51349"/>
    </source>
</evidence>
<dbReference type="GO" id="GO:0005758">
    <property type="term" value="C:mitochondrial intermembrane space"/>
    <property type="evidence" value="ECO:0007669"/>
    <property type="project" value="UniProtKB-SubCell"/>
</dbReference>
<keyword evidence="8" id="KW-0479">Metal-binding</keyword>
<dbReference type="InterPro" id="IPR037396">
    <property type="entry name" value="FMN_HAD"/>
</dbReference>
<gene>
    <name evidence="19" type="ORF">NLU13_7984</name>
</gene>
<keyword evidence="7" id="KW-0288">FMN</keyword>
<evidence type="ECO:0000256" key="10">
    <source>
        <dbReference type="ARBA" id="ARBA00023004"/>
    </source>
</evidence>
<keyword evidence="20" id="KW-1185">Reference proteome</keyword>
<comment type="subcellular location">
    <subcellularLocation>
        <location evidence="3">Mitochondrion intermembrane space</location>
    </subcellularLocation>
</comment>
<evidence type="ECO:0000259" key="17">
    <source>
        <dbReference type="PROSITE" id="PS50255"/>
    </source>
</evidence>
<evidence type="ECO:0000256" key="13">
    <source>
        <dbReference type="ARBA" id="ARBA00061137"/>
    </source>
</evidence>
<evidence type="ECO:0000256" key="2">
    <source>
        <dbReference type="ARBA" id="ARBA00001970"/>
    </source>
</evidence>
<dbReference type="FunFam" id="3.20.20.70:FF:000062">
    <property type="entry name" value="Cytochrome b2, mitochondrial, putative"/>
    <property type="match status" value="1"/>
</dbReference>
<proteinExistence type="inferred from homology"/>
<feature type="domain" description="FMN hydroxy acid dehydrogenase" evidence="18">
    <location>
        <begin position="120"/>
        <end position="479"/>
    </location>
</feature>
<dbReference type="Gene3D" id="3.10.120.10">
    <property type="entry name" value="Cytochrome b5-like heme/steroid binding domain"/>
    <property type="match status" value="1"/>
</dbReference>
<comment type="cofactor">
    <cofactor evidence="1">
        <name>FMN</name>
        <dbReference type="ChEBI" id="CHEBI:58210"/>
    </cofactor>
</comment>
<evidence type="ECO:0000256" key="7">
    <source>
        <dbReference type="ARBA" id="ARBA00022643"/>
    </source>
</evidence>
<dbReference type="EC" id="1.1.2.3" evidence="15"/>
<dbReference type="InterPro" id="IPR000262">
    <property type="entry name" value="FMN-dep_DH"/>
</dbReference>
<keyword evidence="6" id="KW-0285">Flavoprotein</keyword>
<dbReference type="Pfam" id="PF00173">
    <property type="entry name" value="Cyt-b5"/>
    <property type="match status" value="1"/>
</dbReference>
<keyword evidence="5" id="KW-0349">Heme</keyword>
<evidence type="ECO:0000256" key="5">
    <source>
        <dbReference type="ARBA" id="ARBA00022617"/>
    </source>
</evidence>
<dbReference type="GO" id="GO:0046872">
    <property type="term" value="F:metal ion binding"/>
    <property type="evidence" value="ECO:0007669"/>
    <property type="project" value="UniProtKB-KW"/>
</dbReference>
<dbReference type="InterPro" id="IPR001199">
    <property type="entry name" value="Cyt_B5-like_heme/steroid-bd"/>
</dbReference>
<evidence type="ECO:0000256" key="4">
    <source>
        <dbReference type="ARBA" id="ARBA00011881"/>
    </source>
</evidence>
<comment type="similarity">
    <text evidence="14">In the N-terminal section; belongs to the cytochrome b5 family.</text>
</comment>
<dbReference type="AlphaFoldDB" id="A0AA39GD29"/>
<keyword evidence="9" id="KW-0560">Oxidoreductase</keyword>
<reference evidence="19" key="1">
    <citation type="submission" date="2022-10" db="EMBL/GenBank/DDBJ databases">
        <title>Determination and structural analysis of whole genome sequence of Sarocladium strictum F4-1.</title>
        <authorList>
            <person name="Hu L."/>
            <person name="Jiang Y."/>
        </authorList>
    </citation>
    <scope>NUCLEOTIDE SEQUENCE</scope>
    <source>
        <strain evidence="19">F4-1</strain>
    </source>
</reference>
<dbReference type="PANTHER" id="PTHR10578:SF104">
    <property type="entry name" value="CYTOCHROME B2, MITOCHONDRIAL-RELATED"/>
    <property type="match status" value="1"/>
</dbReference>
<evidence type="ECO:0000256" key="16">
    <source>
        <dbReference type="ARBA" id="ARBA00068515"/>
    </source>
</evidence>
<comment type="catalytic activity">
    <reaction evidence="12">
        <text>(S)-lactate + 2 Fe(III)-[cytochrome c] = 2 Fe(II)-[cytochrome c] + pyruvate + 2 H(+)</text>
        <dbReference type="Rhea" id="RHEA:19909"/>
        <dbReference type="Rhea" id="RHEA-COMP:10350"/>
        <dbReference type="Rhea" id="RHEA-COMP:14399"/>
        <dbReference type="ChEBI" id="CHEBI:15361"/>
        <dbReference type="ChEBI" id="CHEBI:15378"/>
        <dbReference type="ChEBI" id="CHEBI:16651"/>
        <dbReference type="ChEBI" id="CHEBI:29033"/>
        <dbReference type="ChEBI" id="CHEBI:29034"/>
        <dbReference type="EC" id="1.1.2.3"/>
    </reaction>
    <physiologicalReaction direction="left-to-right" evidence="12">
        <dbReference type="Rhea" id="RHEA:19910"/>
    </physiologicalReaction>
</comment>
<evidence type="ECO:0000256" key="14">
    <source>
        <dbReference type="ARBA" id="ARBA00061589"/>
    </source>
</evidence>
<dbReference type="PROSITE" id="PS50255">
    <property type="entry name" value="CYTOCHROME_B5_2"/>
    <property type="match status" value="1"/>
</dbReference>
<comment type="cofactor">
    <cofactor evidence="2">
        <name>heme b</name>
        <dbReference type="ChEBI" id="CHEBI:60344"/>
    </cofactor>
</comment>
<keyword evidence="11" id="KW-0496">Mitochondrion</keyword>
<evidence type="ECO:0000256" key="8">
    <source>
        <dbReference type="ARBA" id="ARBA00022723"/>
    </source>
</evidence>
<dbReference type="PANTHER" id="PTHR10578">
    <property type="entry name" value="S -2-HYDROXY-ACID OXIDASE-RELATED"/>
    <property type="match status" value="1"/>
</dbReference>
<evidence type="ECO:0000256" key="11">
    <source>
        <dbReference type="ARBA" id="ARBA00023128"/>
    </source>
</evidence>
<dbReference type="InterPro" id="IPR036400">
    <property type="entry name" value="Cyt_B5-like_heme/steroid_sf"/>
</dbReference>
<evidence type="ECO:0000313" key="20">
    <source>
        <dbReference type="Proteomes" id="UP001175261"/>
    </source>
</evidence>
<name>A0AA39GD29_SARSR</name>
<evidence type="ECO:0000256" key="12">
    <source>
        <dbReference type="ARBA" id="ARBA00052399"/>
    </source>
</evidence>